<evidence type="ECO:0000313" key="3">
    <source>
        <dbReference type="Proteomes" id="UP000727456"/>
    </source>
</evidence>
<name>A0ABX0TRH9_9SPHN</name>
<protein>
    <submittedName>
        <fullName evidence="2">Spermidine synthase</fullName>
    </submittedName>
</protein>
<dbReference type="Proteomes" id="UP000727456">
    <property type="component" value="Unassembled WGS sequence"/>
</dbReference>
<evidence type="ECO:0000256" key="1">
    <source>
        <dbReference type="ARBA" id="ARBA00023115"/>
    </source>
</evidence>
<sequence length="187" mass="20360">MGSWESRSEEALATLVCRRLDGPASRILIGGLGMGFTLRAALDALPAGAEIVVAELVPKVVSWAKGTLAHVFGQSLSDPRVAVEIRDVHDLIVEQIGGFDAILLDVDNGPDGFTNAANERLYSNWGLRAARAALRPGGILAIWSAYPDDAFRSRVRDIGFSVEEIRIPIDRDRSDYDHVIWLAKRPA</sequence>
<comment type="caution">
    <text evidence="2">The sequence shown here is derived from an EMBL/GenBank/DDBJ whole genome shotgun (WGS) entry which is preliminary data.</text>
</comment>
<evidence type="ECO:0000313" key="2">
    <source>
        <dbReference type="EMBL" id="NIJ08132.1"/>
    </source>
</evidence>
<dbReference type="Gene3D" id="3.40.50.150">
    <property type="entry name" value="Vaccinia Virus protein VP39"/>
    <property type="match status" value="1"/>
</dbReference>
<dbReference type="PANTHER" id="PTHR43317:SF3">
    <property type="entry name" value="BLR2883 PROTEIN"/>
    <property type="match status" value="1"/>
</dbReference>
<reference evidence="2 3" key="1">
    <citation type="submission" date="2020-03" db="EMBL/GenBank/DDBJ databases">
        <title>Genomic Encyclopedia of Type Strains, Phase III (KMG-III): the genomes of soil and plant-associated and newly described type strains.</title>
        <authorList>
            <person name="Whitman W."/>
        </authorList>
    </citation>
    <scope>NUCLEOTIDE SEQUENCE [LARGE SCALE GENOMIC DNA]</scope>
    <source>
        <strain evidence="2 3">CECT 8804</strain>
    </source>
</reference>
<dbReference type="EMBL" id="JAAOZC010000003">
    <property type="protein sequence ID" value="NIJ08132.1"/>
    <property type="molecule type" value="Genomic_DNA"/>
</dbReference>
<dbReference type="SUPFAM" id="SSF53335">
    <property type="entry name" value="S-adenosyl-L-methionine-dependent methyltransferases"/>
    <property type="match status" value="1"/>
</dbReference>
<keyword evidence="1" id="KW-0620">Polyamine biosynthesis</keyword>
<keyword evidence="3" id="KW-1185">Reference proteome</keyword>
<dbReference type="InterPro" id="IPR029063">
    <property type="entry name" value="SAM-dependent_MTases_sf"/>
</dbReference>
<gene>
    <name evidence="2" type="ORF">FHS31_001742</name>
</gene>
<organism evidence="2 3">
    <name type="scientific">Sphingomonas vulcanisoli</name>
    <dbReference type="NCBI Taxonomy" id="1658060"/>
    <lineage>
        <taxon>Bacteria</taxon>
        <taxon>Pseudomonadati</taxon>
        <taxon>Pseudomonadota</taxon>
        <taxon>Alphaproteobacteria</taxon>
        <taxon>Sphingomonadales</taxon>
        <taxon>Sphingomonadaceae</taxon>
        <taxon>Sphingomonas</taxon>
    </lineage>
</organism>
<dbReference type="RefSeq" id="WP_243843345.1">
    <property type="nucleotide sequence ID" value="NZ_JAAOZC010000003.1"/>
</dbReference>
<proteinExistence type="predicted"/>
<dbReference type="PANTHER" id="PTHR43317">
    <property type="entry name" value="THERMOSPERMINE SYNTHASE ACAULIS5"/>
    <property type="match status" value="1"/>
</dbReference>
<accession>A0ABX0TRH9</accession>